<organism evidence="1 2">
    <name type="scientific">Butyricimonas faecalis</name>
    <dbReference type="NCBI Taxonomy" id="2093856"/>
    <lineage>
        <taxon>Bacteria</taxon>
        <taxon>Pseudomonadati</taxon>
        <taxon>Bacteroidota</taxon>
        <taxon>Bacteroidia</taxon>
        <taxon>Bacteroidales</taxon>
        <taxon>Odoribacteraceae</taxon>
        <taxon>Butyricimonas</taxon>
    </lineage>
</organism>
<dbReference type="OrthoDB" id="1120098at2"/>
<name>A0A3Q9IWZ3_9BACT</name>
<evidence type="ECO:0008006" key="3">
    <source>
        <dbReference type="Google" id="ProtNLM"/>
    </source>
</evidence>
<protein>
    <recommendedName>
        <fullName evidence="3">Lipocalin-like domain-containing protein</fullName>
    </recommendedName>
</protein>
<accession>A0A3Q9IWZ3</accession>
<dbReference type="Proteomes" id="UP000270673">
    <property type="component" value="Chromosome"/>
</dbReference>
<dbReference type="KEGG" id="buy:D8S85_05180"/>
<evidence type="ECO:0000313" key="2">
    <source>
        <dbReference type="Proteomes" id="UP000270673"/>
    </source>
</evidence>
<dbReference type="EMBL" id="CP032819">
    <property type="protein sequence ID" value="AZS31899.1"/>
    <property type="molecule type" value="Genomic_DNA"/>
</dbReference>
<sequence>MDLTGKWKYKEDYGYGVAEGELFLKQEGNDLSGRIIFTDKLDGEDGYMLQEFLVGRLEEHKVKLDAEEFDIIHSEHEIEYELDSWFGILVDDDTIIGVSKDGQGIEGKFTFTREKN</sequence>
<proteinExistence type="predicted"/>
<gene>
    <name evidence="1" type="ORF">D8S85_05180</name>
</gene>
<keyword evidence="2" id="KW-1185">Reference proteome</keyword>
<reference evidence="1 2" key="1">
    <citation type="submission" date="2018-10" db="EMBL/GenBank/DDBJ databases">
        <title>Butyricimonas faecalis sp. nov., isolated from human faeces and emended description of the genus Butyricimonas.</title>
        <authorList>
            <person name="Le Roy T."/>
            <person name="Van der Smissen P."/>
            <person name="Paquot A."/>
            <person name="Delzenne N."/>
            <person name="Muccioli G."/>
            <person name="Collet J.-F."/>
            <person name="Cani P.D."/>
        </authorList>
    </citation>
    <scope>NUCLEOTIDE SEQUENCE [LARGE SCALE GENOMIC DNA]</scope>
    <source>
        <strain evidence="1 2">H184</strain>
    </source>
</reference>
<evidence type="ECO:0000313" key="1">
    <source>
        <dbReference type="EMBL" id="AZS31899.1"/>
    </source>
</evidence>
<dbReference type="AlphaFoldDB" id="A0A3Q9IWZ3"/>